<organism evidence="1 2">
    <name type="scientific">Lithospermum erythrorhizon</name>
    <name type="common">Purple gromwell</name>
    <name type="synonym">Lithospermum officinale var. erythrorhizon</name>
    <dbReference type="NCBI Taxonomy" id="34254"/>
    <lineage>
        <taxon>Eukaryota</taxon>
        <taxon>Viridiplantae</taxon>
        <taxon>Streptophyta</taxon>
        <taxon>Embryophyta</taxon>
        <taxon>Tracheophyta</taxon>
        <taxon>Spermatophyta</taxon>
        <taxon>Magnoliopsida</taxon>
        <taxon>eudicotyledons</taxon>
        <taxon>Gunneridae</taxon>
        <taxon>Pentapetalae</taxon>
        <taxon>asterids</taxon>
        <taxon>lamiids</taxon>
        <taxon>Boraginales</taxon>
        <taxon>Boraginaceae</taxon>
        <taxon>Boraginoideae</taxon>
        <taxon>Lithospermeae</taxon>
        <taxon>Lithospermum</taxon>
    </lineage>
</organism>
<sequence length="191" mass="21987">MTHGYQPPKFQQFEGVGNPKQHFAHFVETWNNARTDGDHMTVRNISYQQVHSRHALLPSRTFEQLSTRGILSRTFEQLSTRAHDMKMTIAANKGQESATYEATPSKAKHELHELEEPPEVEKEYTHAVTSKSTKFSSINPGGRIPLTLKEMQTKEYPFFDSDIPSILEEMLKEKLIKLPKSKRPEEANKKH</sequence>
<reference evidence="1 2" key="1">
    <citation type="submission" date="2024-01" db="EMBL/GenBank/DDBJ databases">
        <title>The complete chloroplast genome sequence of Lithospermum erythrorhizon: insights into the phylogenetic relationship among Boraginaceae species and the maternal lineages of purple gromwells.</title>
        <authorList>
            <person name="Okada T."/>
            <person name="Watanabe K."/>
        </authorList>
    </citation>
    <scope>NUCLEOTIDE SEQUENCE [LARGE SCALE GENOMIC DNA]</scope>
</reference>
<protein>
    <submittedName>
        <fullName evidence="1">Uncharacterized protein</fullName>
    </submittedName>
</protein>
<dbReference type="PANTHER" id="PTHR33437:SF2">
    <property type="entry name" value="OS06G0361200 PROTEIN"/>
    <property type="match status" value="1"/>
</dbReference>
<evidence type="ECO:0000313" key="2">
    <source>
        <dbReference type="Proteomes" id="UP001454036"/>
    </source>
</evidence>
<dbReference type="PANTHER" id="PTHR33437">
    <property type="entry name" value="OS06G0361200 PROTEIN"/>
    <property type="match status" value="1"/>
</dbReference>
<comment type="caution">
    <text evidence="1">The sequence shown here is derived from an EMBL/GenBank/DDBJ whole genome shotgun (WGS) entry which is preliminary data.</text>
</comment>
<keyword evidence="2" id="KW-1185">Reference proteome</keyword>
<evidence type="ECO:0000313" key="1">
    <source>
        <dbReference type="EMBL" id="GAA0140826.1"/>
    </source>
</evidence>
<dbReference type="AlphaFoldDB" id="A0AAV3NQP7"/>
<dbReference type="EMBL" id="BAABME010015370">
    <property type="protein sequence ID" value="GAA0140826.1"/>
    <property type="molecule type" value="Genomic_DNA"/>
</dbReference>
<dbReference type="Proteomes" id="UP001454036">
    <property type="component" value="Unassembled WGS sequence"/>
</dbReference>
<proteinExistence type="predicted"/>
<name>A0AAV3NQP7_LITER</name>
<accession>A0AAV3NQP7</accession>
<gene>
    <name evidence="1" type="ORF">LIER_35290</name>
</gene>